<accession>C1E568</accession>
<dbReference type="OrthoDB" id="69177at2759"/>
<dbReference type="eggNOG" id="ENOG502S26B">
    <property type="taxonomic scope" value="Eukaryota"/>
</dbReference>
<protein>
    <submittedName>
        <fullName evidence="1">Uncharacterized protein</fullName>
    </submittedName>
</protein>
<dbReference type="OMA" id="SSGVEWW"/>
<dbReference type="Proteomes" id="UP000002009">
    <property type="component" value="Chromosome 4"/>
</dbReference>
<organism evidence="1 2">
    <name type="scientific">Micromonas commoda (strain RCC299 / NOUM17 / CCMP2709)</name>
    <name type="common">Picoplanktonic green alga</name>
    <dbReference type="NCBI Taxonomy" id="296587"/>
    <lineage>
        <taxon>Eukaryota</taxon>
        <taxon>Viridiplantae</taxon>
        <taxon>Chlorophyta</taxon>
        <taxon>Mamiellophyceae</taxon>
        <taxon>Mamiellales</taxon>
        <taxon>Mamiellaceae</taxon>
        <taxon>Micromonas</taxon>
    </lineage>
</organism>
<proteinExistence type="predicted"/>
<reference evidence="1 2" key="1">
    <citation type="journal article" date="2009" name="Science">
        <title>Green evolution and dynamic adaptations revealed by genomes of the marine picoeukaryotes Micromonas.</title>
        <authorList>
            <person name="Worden A.Z."/>
            <person name="Lee J.H."/>
            <person name="Mock T."/>
            <person name="Rouze P."/>
            <person name="Simmons M.P."/>
            <person name="Aerts A.L."/>
            <person name="Allen A.E."/>
            <person name="Cuvelier M.L."/>
            <person name="Derelle E."/>
            <person name="Everett M.V."/>
            <person name="Foulon E."/>
            <person name="Grimwood J."/>
            <person name="Gundlach H."/>
            <person name="Henrissat B."/>
            <person name="Napoli C."/>
            <person name="McDonald S.M."/>
            <person name="Parker M.S."/>
            <person name="Rombauts S."/>
            <person name="Salamov A."/>
            <person name="Von Dassow P."/>
            <person name="Badger J.H."/>
            <person name="Coutinho P.M."/>
            <person name="Demir E."/>
            <person name="Dubchak I."/>
            <person name="Gentemann C."/>
            <person name="Eikrem W."/>
            <person name="Gready J.E."/>
            <person name="John U."/>
            <person name="Lanier W."/>
            <person name="Lindquist E.A."/>
            <person name="Lucas S."/>
            <person name="Mayer K.F."/>
            <person name="Moreau H."/>
            <person name="Not F."/>
            <person name="Otillar R."/>
            <person name="Panaud O."/>
            <person name="Pangilinan J."/>
            <person name="Paulsen I."/>
            <person name="Piegu B."/>
            <person name="Poliakov A."/>
            <person name="Robbens S."/>
            <person name="Schmutz J."/>
            <person name="Toulza E."/>
            <person name="Wyss T."/>
            <person name="Zelensky A."/>
            <person name="Zhou K."/>
            <person name="Armbrust E.V."/>
            <person name="Bhattacharya D."/>
            <person name="Goodenough U.W."/>
            <person name="Van de Peer Y."/>
            <person name="Grigoriev I.V."/>
        </authorList>
    </citation>
    <scope>NUCLEOTIDE SEQUENCE [LARGE SCALE GENOMIC DNA]</scope>
    <source>
        <strain evidence="2">RCC299 / NOUM17</strain>
    </source>
</reference>
<evidence type="ECO:0000313" key="1">
    <source>
        <dbReference type="EMBL" id="ACO62840.1"/>
    </source>
</evidence>
<dbReference type="InParanoid" id="C1E568"/>
<name>C1E568_MICCC</name>
<gene>
    <name evidence="1" type="ORF">MICPUN_57490</name>
</gene>
<evidence type="ECO:0000313" key="2">
    <source>
        <dbReference type="Proteomes" id="UP000002009"/>
    </source>
</evidence>
<dbReference type="GeneID" id="8242490"/>
<keyword evidence="2" id="KW-1185">Reference proteome</keyword>
<sequence length="345" mass="37661">MAYDSDSDDMFVMLDGEGRIFGCGDGMDYSFRVEADFPTPPPSTNSVADEQTTIDDLIRECLTCDMMTECTLWLGAEDMEAPNCALEQLAAAIFKHHTKSCDDFDPESSGVEWWIQSRDPGTNQGLTLHWDKDENLRIHHGLYAHPQLSTVTYLTEGAPTVIFDGLTVPAIARHGNGTPTGLSPSPECTGVYVSYPKPGKHIAFDGRLLHGVLNDLSPESSKDARRVTFLANVWLNHMPKGVRRLPLDAATGFGLMKPTTFLAAKAAPKPREVTKKIAPMGGNDLFDFGCFGWNGDDFKLSSKLPKSSLSDSGSGTLLVECSGIQVVENEKQGGEQKSAKRQRVE</sequence>
<dbReference type="RefSeq" id="XP_002501582.1">
    <property type="nucleotide sequence ID" value="XM_002501536.1"/>
</dbReference>
<dbReference type="EMBL" id="CP001325">
    <property type="protein sequence ID" value="ACO62840.1"/>
    <property type="molecule type" value="Genomic_DNA"/>
</dbReference>
<dbReference type="AlphaFoldDB" id="C1E568"/>
<dbReference type="KEGG" id="mis:MICPUN_57490"/>